<dbReference type="PROSITE" id="PS50216">
    <property type="entry name" value="DHHC"/>
    <property type="match status" value="1"/>
</dbReference>
<evidence type="ECO:0000313" key="15">
    <source>
        <dbReference type="Proteomes" id="UP000269721"/>
    </source>
</evidence>
<sequence length="405" mass="44680">MSQSLPSPHAANRPTPPNSLPSPLLVPFCVTDDHAFAHAAQVEDPRRYNTWMRRNGFQRPFHVFSMITLAAAITTPTLHYLLTLPLLVPHLHPTMYTISALFIAAQLTAMIVTMARDPQDPAVRQARVPRRVDYIKVLGVPVIDDETGECGICGVVVGVGTKHCKPCNKCVSKFDHHCQFLSTCIGAENYTTFMATVVLAAVGGWLMAGVAMNGVVVFFRDRERFEGVVQSRFGSGANSSVYFAFVMVQAIFTVVGSLLACQLAGFHLMISYLGLTTWSYIDAKEAHDYGIGPHPMHLRRSRSRRQSRESGSSHLPMRETAPPHSSITVPVPAHLASASFGPEADYRWRLEDPPSIQKPAEVYRASDDVAVIRVVEEASARSCFREDSGWTHRSEDDPHQPETAS</sequence>
<evidence type="ECO:0000256" key="9">
    <source>
        <dbReference type="ARBA" id="ARBA00023315"/>
    </source>
</evidence>
<organism evidence="14 15">
    <name type="scientific">Blyttiomyces helicus</name>
    <dbReference type="NCBI Taxonomy" id="388810"/>
    <lineage>
        <taxon>Eukaryota</taxon>
        <taxon>Fungi</taxon>
        <taxon>Fungi incertae sedis</taxon>
        <taxon>Chytridiomycota</taxon>
        <taxon>Chytridiomycota incertae sedis</taxon>
        <taxon>Chytridiomycetes</taxon>
        <taxon>Chytridiomycetes incertae sedis</taxon>
        <taxon>Blyttiomyces</taxon>
    </lineage>
</organism>
<keyword evidence="5 11" id="KW-1133">Transmembrane helix</keyword>
<evidence type="ECO:0000256" key="12">
    <source>
        <dbReference type="SAM" id="MobiDB-lite"/>
    </source>
</evidence>
<dbReference type="GO" id="GO:0019706">
    <property type="term" value="F:protein-cysteine S-palmitoyltransferase activity"/>
    <property type="evidence" value="ECO:0007669"/>
    <property type="project" value="UniProtKB-EC"/>
</dbReference>
<dbReference type="GO" id="GO:0006612">
    <property type="term" value="P:protein targeting to membrane"/>
    <property type="evidence" value="ECO:0007669"/>
    <property type="project" value="TreeGrafter"/>
</dbReference>
<comment type="domain">
    <text evidence="11">The DHHC domain is required for palmitoyltransferase activity.</text>
</comment>
<evidence type="ECO:0000256" key="11">
    <source>
        <dbReference type="RuleBase" id="RU079119"/>
    </source>
</evidence>
<keyword evidence="9 11" id="KW-0012">Acyltransferase</keyword>
<dbReference type="GO" id="GO:0005783">
    <property type="term" value="C:endoplasmic reticulum"/>
    <property type="evidence" value="ECO:0007669"/>
    <property type="project" value="TreeGrafter"/>
</dbReference>
<dbReference type="GO" id="GO:0005794">
    <property type="term" value="C:Golgi apparatus"/>
    <property type="evidence" value="ECO:0007669"/>
    <property type="project" value="TreeGrafter"/>
</dbReference>
<comment type="similarity">
    <text evidence="2 11">Belongs to the DHHC palmitoyltransferase family.</text>
</comment>
<evidence type="ECO:0000256" key="2">
    <source>
        <dbReference type="ARBA" id="ARBA00008574"/>
    </source>
</evidence>
<keyword evidence="4 11" id="KW-0812">Transmembrane</keyword>
<evidence type="ECO:0000256" key="10">
    <source>
        <dbReference type="ARBA" id="ARBA00048048"/>
    </source>
</evidence>
<protein>
    <recommendedName>
        <fullName evidence="11">Palmitoyltransferase</fullName>
        <ecNumber evidence="11">2.3.1.225</ecNumber>
    </recommendedName>
</protein>
<feature type="region of interest" description="Disordered" evidence="12">
    <location>
        <begin position="381"/>
        <end position="405"/>
    </location>
</feature>
<keyword evidence="3 11" id="KW-0808">Transferase</keyword>
<keyword evidence="8" id="KW-0449">Lipoprotein</keyword>
<evidence type="ECO:0000256" key="3">
    <source>
        <dbReference type="ARBA" id="ARBA00022679"/>
    </source>
</evidence>
<dbReference type="EMBL" id="KZ996300">
    <property type="protein sequence ID" value="RKO89081.1"/>
    <property type="molecule type" value="Genomic_DNA"/>
</dbReference>
<feature type="transmembrane region" description="Helical" evidence="11">
    <location>
        <begin position="239"/>
        <end position="261"/>
    </location>
</feature>
<evidence type="ECO:0000256" key="6">
    <source>
        <dbReference type="ARBA" id="ARBA00023136"/>
    </source>
</evidence>
<name>A0A4P9W957_9FUNG</name>
<keyword evidence="6 11" id="KW-0472">Membrane</keyword>
<evidence type="ECO:0000256" key="5">
    <source>
        <dbReference type="ARBA" id="ARBA00022989"/>
    </source>
</evidence>
<dbReference type="PANTHER" id="PTHR22883:SF301">
    <property type="entry name" value="PALMITOYLTRANSFERASE ZDHHC12"/>
    <property type="match status" value="1"/>
</dbReference>
<feature type="transmembrane region" description="Helical" evidence="11">
    <location>
        <begin position="61"/>
        <end position="82"/>
    </location>
</feature>
<comment type="subcellular location">
    <subcellularLocation>
        <location evidence="1">Endomembrane system</location>
        <topology evidence="1">Multi-pass membrane protein</topology>
    </subcellularLocation>
</comment>
<evidence type="ECO:0000256" key="8">
    <source>
        <dbReference type="ARBA" id="ARBA00023288"/>
    </source>
</evidence>
<proteinExistence type="inferred from homology"/>
<feature type="region of interest" description="Disordered" evidence="12">
    <location>
        <begin position="292"/>
        <end position="328"/>
    </location>
</feature>
<dbReference type="PANTHER" id="PTHR22883">
    <property type="entry name" value="ZINC FINGER DHHC DOMAIN CONTAINING PROTEIN"/>
    <property type="match status" value="1"/>
</dbReference>
<reference evidence="15" key="1">
    <citation type="journal article" date="2018" name="Nat. Microbiol.">
        <title>Leveraging single-cell genomics to expand the fungal tree of life.</title>
        <authorList>
            <person name="Ahrendt S.R."/>
            <person name="Quandt C.A."/>
            <person name="Ciobanu D."/>
            <person name="Clum A."/>
            <person name="Salamov A."/>
            <person name="Andreopoulos B."/>
            <person name="Cheng J.F."/>
            <person name="Woyke T."/>
            <person name="Pelin A."/>
            <person name="Henrissat B."/>
            <person name="Reynolds N.K."/>
            <person name="Benny G.L."/>
            <person name="Smith M.E."/>
            <person name="James T.Y."/>
            <person name="Grigoriev I.V."/>
        </authorList>
    </citation>
    <scope>NUCLEOTIDE SEQUENCE [LARGE SCALE GENOMIC DNA]</scope>
</reference>
<keyword evidence="7" id="KW-0564">Palmitate</keyword>
<evidence type="ECO:0000313" key="14">
    <source>
        <dbReference type="EMBL" id="RKO89081.1"/>
    </source>
</evidence>
<comment type="catalytic activity">
    <reaction evidence="10 11">
        <text>L-cysteinyl-[protein] + hexadecanoyl-CoA = S-hexadecanoyl-L-cysteinyl-[protein] + CoA</text>
        <dbReference type="Rhea" id="RHEA:36683"/>
        <dbReference type="Rhea" id="RHEA-COMP:10131"/>
        <dbReference type="Rhea" id="RHEA-COMP:11032"/>
        <dbReference type="ChEBI" id="CHEBI:29950"/>
        <dbReference type="ChEBI" id="CHEBI:57287"/>
        <dbReference type="ChEBI" id="CHEBI:57379"/>
        <dbReference type="ChEBI" id="CHEBI:74151"/>
        <dbReference type="EC" id="2.3.1.225"/>
    </reaction>
</comment>
<dbReference type="Pfam" id="PF01529">
    <property type="entry name" value="DHHC"/>
    <property type="match status" value="1"/>
</dbReference>
<feature type="transmembrane region" description="Helical" evidence="11">
    <location>
        <begin position="197"/>
        <end position="219"/>
    </location>
</feature>
<dbReference type="AlphaFoldDB" id="A0A4P9W957"/>
<dbReference type="Proteomes" id="UP000269721">
    <property type="component" value="Unassembled WGS sequence"/>
</dbReference>
<dbReference type="EC" id="2.3.1.225" evidence="11"/>
<gene>
    <name evidence="14" type="ORF">BDK51DRAFT_44752</name>
</gene>
<feature type="domain" description="Palmitoyltransferase DHHC" evidence="13">
    <location>
        <begin position="147"/>
        <end position="282"/>
    </location>
</feature>
<dbReference type="InterPro" id="IPR001594">
    <property type="entry name" value="Palmitoyltrfase_DHHC"/>
</dbReference>
<evidence type="ECO:0000256" key="4">
    <source>
        <dbReference type="ARBA" id="ARBA00022692"/>
    </source>
</evidence>
<keyword evidence="15" id="KW-1185">Reference proteome</keyword>
<feature type="transmembrane region" description="Helical" evidence="11">
    <location>
        <begin position="94"/>
        <end position="115"/>
    </location>
</feature>
<evidence type="ECO:0000259" key="13">
    <source>
        <dbReference type="Pfam" id="PF01529"/>
    </source>
</evidence>
<feature type="compositionally biased region" description="Basic residues" evidence="12">
    <location>
        <begin position="296"/>
        <end position="305"/>
    </location>
</feature>
<dbReference type="InterPro" id="IPR039859">
    <property type="entry name" value="PFA4/ZDH16/20/ERF2-like"/>
</dbReference>
<evidence type="ECO:0000256" key="1">
    <source>
        <dbReference type="ARBA" id="ARBA00004127"/>
    </source>
</evidence>
<dbReference type="OrthoDB" id="9909019at2759"/>
<accession>A0A4P9W957</accession>
<evidence type="ECO:0000256" key="7">
    <source>
        <dbReference type="ARBA" id="ARBA00023139"/>
    </source>
</evidence>